<feature type="compositionally biased region" description="Polar residues" evidence="1">
    <location>
        <begin position="66"/>
        <end position="79"/>
    </location>
</feature>
<comment type="caution">
    <text evidence="3">The sequence shown here is derived from an EMBL/GenBank/DDBJ whole genome shotgun (WGS) entry which is preliminary data.</text>
</comment>
<evidence type="ECO:0000256" key="1">
    <source>
        <dbReference type="SAM" id="MobiDB-lite"/>
    </source>
</evidence>
<keyword evidence="4" id="KW-1185">Reference proteome</keyword>
<dbReference type="OrthoDB" id="3438983at2759"/>
<dbReference type="InterPro" id="IPR046497">
    <property type="entry name" value="DUF6590"/>
</dbReference>
<reference evidence="3 4" key="1">
    <citation type="submission" date="2015-04" db="EMBL/GenBank/DDBJ databases">
        <authorList>
            <person name="Heijne W.H."/>
            <person name="Fedorova N.D."/>
            <person name="Nierman W.C."/>
            <person name="Vollebregt A.W."/>
            <person name="Zhao Z."/>
            <person name="Wu L."/>
            <person name="Kumar M."/>
            <person name="Stam H."/>
            <person name="van den Berg M.A."/>
            <person name="Pel H.J."/>
        </authorList>
    </citation>
    <scope>NUCLEOTIDE SEQUENCE [LARGE SCALE GENOMIC DNA]</scope>
    <source>
        <strain evidence="3 4">CBS 393.64</strain>
    </source>
</reference>
<feature type="compositionally biased region" description="Low complexity" evidence="1">
    <location>
        <begin position="1"/>
        <end position="19"/>
    </location>
</feature>
<feature type="region of interest" description="Disordered" evidence="1">
    <location>
        <begin position="125"/>
        <end position="197"/>
    </location>
</feature>
<proteinExistence type="predicted"/>
<dbReference type="Pfam" id="PF20233">
    <property type="entry name" value="DUF6590"/>
    <property type="match status" value="1"/>
</dbReference>
<evidence type="ECO:0000259" key="2">
    <source>
        <dbReference type="Pfam" id="PF20233"/>
    </source>
</evidence>
<name>A0A0F4YXQ6_RASE3</name>
<sequence>MANNQRRNSSISRSNSQRSESGKNGNGQRSRQNSQSQQQETTTTTSTSTTTTSMSMSPSSKRQRKTQPPSLSIPPNQQSRLFIPLTPSATTPTYAAVAAAASASAPSSPATPYVRSKRYSPGLPRIGSLHINSPYPSQPASARPRLGAIPEEEPEDGHQSAQKNAPPTRSVSFARRASRSRSRRRHSDSRVHRVGDKHYSLQGYAAQTGPFAPGSIIRVPHFEQHGTTSYPSDWKHRLETEDMGDICFKWRRMVVVTVHKGHHVCLPIYTFNGRGVDPENGKGGQYRDPDEYVPILDHRINIPKTPSGIVIKTRFFKDDVLPLHESSVIALTYPISRRDDCIAILEGRIRASSTRLLLRLYMRQMMKSIWMWRSKESGALFPKDHLNEKSHVLEFIANEIASCEVHDDSD</sequence>
<accession>A0A0F4YXQ6</accession>
<feature type="compositionally biased region" description="Low complexity" evidence="1">
    <location>
        <begin position="28"/>
        <end position="60"/>
    </location>
</feature>
<organism evidence="3 4">
    <name type="scientific">Rasamsonia emersonii (strain ATCC 16479 / CBS 393.64 / IMI 116815)</name>
    <dbReference type="NCBI Taxonomy" id="1408163"/>
    <lineage>
        <taxon>Eukaryota</taxon>
        <taxon>Fungi</taxon>
        <taxon>Dikarya</taxon>
        <taxon>Ascomycota</taxon>
        <taxon>Pezizomycotina</taxon>
        <taxon>Eurotiomycetes</taxon>
        <taxon>Eurotiomycetidae</taxon>
        <taxon>Eurotiales</taxon>
        <taxon>Trichocomaceae</taxon>
        <taxon>Rasamsonia</taxon>
    </lineage>
</organism>
<dbReference type="RefSeq" id="XP_013329704.1">
    <property type="nucleotide sequence ID" value="XM_013474250.1"/>
</dbReference>
<dbReference type="AlphaFoldDB" id="A0A0F4YXQ6"/>
<feature type="compositionally biased region" description="Basic residues" evidence="1">
    <location>
        <begin position="176"/>
        <end position="187"/>
    </location>
</feature>
<dbReference type="Proteomes" id="UP000053958">
    <property type="component" value="Unassembled WGS sequence"/>
</dbReference>
<dbReference type="GeneID" id="25315169"/>
<feature type="compositionally biased region" description="Basic and acidic residues" evidence="1">
    <location>
        <begin position="188"/>
        <end position="197"/>
    </location>
</feature>
<dbReference type="EMBL" id="LASV01000111">
    <property type="protein sequence ID" value="KKA23092.1"/>
    <property type="molecule type" value="Genomic_DNA"/>
</dbReference>
<evidence type="ECO:0000313" key="3">
    <source>
        <dbReference type="EMBL" id="KKA23092.1"/>
    </source>
</evidence>
<feature type="compositionally biased region" description="Polar residues" evidence="1">
    <location>
        <begin position="130"/>
        <end position="140"/>
    </location>
</feature>
<feature type="domain" description="DUF6590" evidence="2">
    <location>
        <begin position="211"/>
        <end position="296"/>
    </location>
</feature>
<protein>
    <recommendedName>
        <fullName evidence="2">DUF6590 domain-containing protein</fullName>
    </recommendedName>
</protein>
<feature type="region of interest" description="Disordered" evidence="1">
    <location>
        <begin position="1"/>
        <end position="79"/>
    </location>
</feature>
<evidence type="ECO:0000313" key="4">
    <source>
        <dbReference type="Proteomes" id="UP000053958"/>
    </source>
</evidence>
<gene>
    <name evidence="3" type="ORF">T310_2818</name>
</gene>